<feature type="compositionally biased region" description="Polar residues" evidence="1">
    <location>
        <begin position="418"/>
        <end position="442"/>
    </location>
</feature>
<gene>
    <name evidence="2" type="ORF">R1sor_020626</name>
</gene>
<dbReference type="Proteomes" id="UP001633002">
    <property type="component" value="Unassembled WGS sequence"/>
</dbReference>
<dbReference type="EMBL" id="JBJQOH010000007">
    <property type="protein sequence ID" value="KAL3677670.1"/>
    <property type="molecule type" value="Genomic_DNA"/>
</dbReference>
<feature type="compositionally biased region" description="Basic and acidic residues" evidence="1">
    <location>
        <begin position="533"/>
        <end position="546"/>
    </location>
</feature>
<protein>
    <submittedName>
        <fullName evidence="2">Uncharacterized protein</fullName>
    </submittedName>
</protein>
<feature type="compositionally biased region" description="Polar residues" evidence="1">
    <location>
        <begin position="509"/>
        <end position="522"/>
    </location>
</feature>
<dbReference type="AlphaFoldDB" id="A0ABD3GEQ0"/>
<sequence length="811" mass="89834">MDKWVQLSDPGFKDIQLLTPEADGTSPVSVNFCSGRWKLDPSFVYICQRTEIFEREAMILVEEATVGIYKLKRGLTYVMFGNVAESAGGTPGKRSLLEDGSSRTPSKRNWDGIQNDPNHVSAYEACLRIEGTNELSKLYLASFEHRYVDHLPEDYDGNVIFELPPSTQADLSKKGGGLVGMDRAHDCWLWTKSVTTSAQIGGKKSLYAVNKIRCVGSLRCVNECCPYFLSEGQANRIDWPDKVHCDKLYQEGSLLPYKYHVCGHCGSPPLCNMTCPTQMYYVIPKGKVDIEEVEKMSRVAIHVGNHTHPPRRICSRRNFISVKEVVAETIHSSPHFTPGQVRAVAFQKAFDTAVRLTEPLKDIQFTINGDVTTKSHKRRGFATSTVDEADTHRHDRIAVTSQVVRRSKTRLSFDFLAPSTSMPTPTVTGPSLPTAAEKSTSFMPLDPQPISLSSDMSEPKPPNIIAEDSQAVPEATAAEVQSSATQPSAGPQPTITTLSSDDDFGGIQPSANTEPSANQPHPRNTGVPPIPCENRRNTDQTRGTDHEEPEVLITGVRLRSRPPTRATTTTHNPGEVRITQHGQLIVEQDVDRRFWHISRLPLNGNPACSANITGPNPPRALCKTKIKSAGLKRPGFGIVAPSFAGYRRFNAIERPHQFWFCPETSCVGSRGSQDCRYQMPSVPDVMPILTGTKLSQVEVDFLTAKGFTLVHRFPAVAIPRTPTPTVVDIRINVDAYPQKIDAVPSSFRFNARGTKGCRRKSTPSDECNDRLQRAITTTMLRTEIWLYPQATVMGKGTRYVHMFSRLSPSIT</sequence>
<keyword evidence="3" id="KW-1185">Reference proteome</keyword>
<evidence type="ECO:0000256" key="1">
    <source>
        <dbReference type="SAM" id="MobiDB-lite"/>
    </source>
</evidence>
<organism evidence="2 3">
    <name type="scientific">Riccia sorocarpa</name>
    <dbReference type="NCBI Taxonomy" id="122646"/>
    <lineage>
        <taxon>Eukaryota</taxon>
        <taxon>Viridiplantae</taxon>
        <taxon>Streptophyta</taxon>
        <taxon>Embryophyta</taxon>
        <taxon>Marchantiophyta</taxon>
        <taxon>Marchantiopsida</taxon>
        <taxon>Marchantiidae</taxon>
        <taxon>Marchantiales</taxon>
        <taxon>Ricciaceae</taxon>
        <taxon>Riccia</taxon>
    </lineage>
</organism>
<accession>A0ABD3GEQ0</accession>
<comment type="caution">
    <text evidence="2">The sequence shown here is derived from an EMBL/GenBank/DDBJ whole genome shotgun (WGS) entry which is preliminary data.</text>
</comment>
<proteinExistence type="predicted"/>
<evidence type="ECO:0000313" key="3">
    <source>
        <dbReference type="Proteomes" id="UP001633002"/>
    </source>
</evidence>
<feature type="region of interest" description="Disordered" evidence="1">
    <location>
        <begin position="416"/>
        <end position="552"/>
    </location>
</feature>
<evidence type="ECO:0000313" key="2">
    <source>
        <dbReference type="EMBL" id="KAL3677670.1"/>
    </source>
</evidence>
<feature type="compositionally biased region" description="Polar residues" evidence="1">
    <location>
        <begin position="479"/>
        <end position="499"/>
    </location>
</feature>
<name>A0ABD3GEQ0_9MARC</name>
<reference evidence="2 3" key="1">
    <citation type="submission" date="2024-09" db="EMBL/GenBank/DDBJ databases">
        <title>Chromosome-scale assembly of Riccia sorocarpa.</title>
        <authorList>
            <person name="Paukszto L."/>
        </authorList>
    </citation>
    <scope>NUCLEOTIDE SEQUENCE [LARGE SCALE GENOMIC DNA]</scope>
    <source>
        <strain evidence="2">LP-2024</strain>
        <tissue evidence="2">Aerial parts of the thallus</tissue>
    </source>
</reference>